<keyword evidence="2" id="KW-0653">Protein transport</keyword>
<dbReference type="GO" id="GO:0016020">
    <property type="term" value="C:membrane"/>
    <property type="evidence" value="ECO:0007669"/>
    <property type="project" value="TreeGrafter"/>
</dbReference>
<gene>
    <name evidence="6" type="ORF">F7725_015976</name>
</gene>
<evidence type="ECO:0000313" key="6">
    <source>
        <dbReference type="EMBL" id="KAF3843928.1"/>
    </source>
</evidence>
<dbReference type="PANTHER" id="PTHR13856">
    <property type="entry name" value="VHS DOMAIN CONTAINING PROTEIN FAMILY"/>
    <property type="match status" value="1"/>
</dbReference>
<dbReference type="Pfam" id="PF03127">
    <property type="entry name" value="GAT"/>
    <property type="match status" value="1"/>
</dbReference>
<feature type="compositionally biased region" description="Low complexity" evidence="3">
    <location>
        <begin position="490"/>
        <end position="510"/>
    </location>
</feature>
<keyword evidence="7" id="KW-1185">Reference proteome</keyword>
<evidence type="ECO:0000256" key="2">
    <source>
        <dbReference type="ARBA" id="ARBA00022927"/>
    </source>
</evidence>
<dbReference type="SUPFAM" id="SSF48464">
    <property type="entry name" value="ENTH/VHS domain"/>
    <property type="match status" value="1"/>
</dbReference>
<dbReference type="Proteomes" id="UP000518266">
    <property type="component" value="Unassembled WGS sequence"/>
</dbReference>
<dbReference type="CDD" id="cd14233">
    <property type="entry name" value="GAT_TOM1_like"/>
    <property type="match status" value="1"/>
</dbReference>
<dbReference type="AlphaFoldDB" id="A0A7J5Y6G5"/>
<dbReference type="GO" id="GO:0035091">
    <property type="term" value="F:phosphatidylinositol binding"/>
    <property type="evidence" value="ECO:0007669"/>
    <property type="project" value="InterPro"/>
</dbReference>
<feature type="region of interest" description="Disordered" evidence="3">
    <location>
        <begin position="478"/>
        <end position="532"/>
    </location>
</feature>
<comment type="caution">
    <text evidence="6">The sequence shown here is derived from an EMBL/GenBank/DDBJ whole genome shotgun (WGS) entry which is preliminary data.</text>
</comment>
<keyword evidence="1" id="KW-0813">Transport</keyword>
<dbReference type="SMART" id="SM00288">
    <property type="entry name" value="VHS"/>
    <property type="match status" value="1"/>
</dbReference>
<feature type="domain" description="GAT" evidence="5">
    <location>
        <begin position="526"/>
        <end position="615"/>
    </location>
</feature>
<feature type="compositionally biased region" description="Basic and acidic residues" evidence="3">
    <location>
        <begin position="1"/>
        <end position="17"/>
    </location>
</feature>
<dbReference type="Gene3D" id="1.25.40.90">
    <property type="match status" value="1"/>
</dbReference>
<evidence type="ECO:0000256" key="1">
    <source>
        <dbReference type="ARBA" id="ARBA00022448"/>
    </source>
</evidence>
<organism evidence="6 7">
    <name type="scientific">Dissostichus mawsoni</name>
    <name type="common">Antarctic cod</name>
    <dbReference type="NCBI Taxonomy" id="36200"/>
    <lineage>
        <taxon>Eukaryota</taxon>
        <taxon>Metazoa</taxon>
        <taxon>Chordata</taxon>
        <taxon>Craniata</taxon>
        <taxon>Vertebrata</taxon>
        <taxon>Euteleostomi</taxon>
        <taxon>Actinopterygii</taxon>
        <taxon>Neopterygii</taxon>
        <taxon>Teleostei</taxon>
        <taxon>Neoteleostei</taxon>
        <taxon>Acanthomorphata</taxon>
        <taxon>Eupercaria</taxon>
        <taxon>Perciformes</taxon>
        <taxon>Notothenioidei</taxon>
        <taxon>Nototheniidae</taxon>
        <taxon>Dissostichus</taxon>
    </lineage>
</organism>
<dbReference type="OrthoDB" id="2018246at2759"/>
<feature type="region of interest" description="Disordered" evidence="3">
    <location>
        <begin position="619"/>
        <end position="710"/>
    </location>
</feature>
<dbReference type="InterPro" id="IPR008942">
    <property type="entry name" value="ENTH_VHS"/>
</dbReference>
<dbReference type="InterPro" id="IPR002014">
    <property type="entry name" value="VHS_dom"/>
</dbReference>
<accession>A0A7J5Y6G5</accession>
<feature type="compositionally biased region" description="Polar residues" evidence="3">
    <location>
        <begin position="645"/>
        <end position="667"/>
    </location>
</feature>
<name>A0A7J5Y6G5_DISMA</name>
<dbReference type="EMBL" id="JAAKFY010000017">
    <property type="protein sequence ID" value="KAF3843928.1"/>
    <property type="molecule type" value="Genomic_DNA"/>
</dbReference>
<dbReference type="GO" id="GO:0043130">
    <property type="term" value="F:ubiquitin binding"/>
    <property type="evidence" value="ECO:0007669"/>
    <property type="project" value="InterPro"/>
</dbReference>
<dbReference type="PROSITE" id="PS50909">
    <property type="entry name" value="GAT"/>
    <property type="match status" value="1"/>
</dbReference>
<evidence type="ECO:0000256" key="3">
    <source>
        <dbReference type="SAM" id="MobiDB-lite"/>
    </source>
</evidence>
<dbReference type="GO" id="GO:0030276">
    <property type="term" value="F:clathrin binding"/>
    <property type="evidence" value="ECO:0007669"/>
    <property type="project" value="TreeGrafter"/>
</dbReference>
<dbReference type="GO" id="GO:0007165">
    <property type="term" value="P:signal transduction"/>
    <property type="evidence" value="ECO:0007669"/>
    <property type="project" value="TreeGrafter"/>
</dbReference>
<dbReference type="InterPro" id="IPR038425">
    <property type="entry name" value="GAT_sf"/>
</dbReference>
<dbReference type="InterPro" id="IPR004152">
    <property type="entry name" value="GAT_dom"/>
</dbReference>
<dbReference type="SUPFAM" id="SSF89009">
    <property type="entry name" value="GAT-like domain"/>
    <property type="match status" value="1"/>
</dbReference>
<reference evidence="6 7" key="1">
    <citation type="submission" date="2020-03" db="EMBL/GenBank/DDBJ databases">
        <title>Dissostichus mawsoni Genome sequencing and assembly.</title>
        <authorList>
            <person name="Park H."/>
        </authorList>
    </citation>
    <scope>NUCLEOTIDE SEQUENCE [LARGE SCALE GENOMIC DNA]</scope>
    <source>
        <strain evidence="6">DM0001</strain>
        <tissue evidence="6">Muscle</tissue>
    </source>
</reference>
<dbReference type="Gene3D" id="1.20.58.160">
    <property type="match status" value="1"/>
</dbReference>
<feature type="region of interest" description="Disordered" evidence="3">
    <location>
        <begin position="1"/>
        <end position="20"/>
    </location>
</feature>
<dbReference type="PROSITE" id="PS50179">
    <property type="entry name" value="VHS"/>
    <property type="match status" value="1"/>
</dbReference>
<feature type="domain" description="VHS" evidence="4">
    <location>
        <begin position="348"/>
        <end position="473"/>
    </location>
</feature>
<dbReference type="Pfam" id="PF00790">
    <property type="entry name" value="VHS"/>
    <property type="match status" value="1"/>
</dbReference>
<dbReference type="GO" id="GO:0005768">
    <property type="term" value="C:endosome"/>
    <property type="evidence" value="ECO:0007669"/>
    <property type="project" value="TreeGrafter"/>
</dbReference>
<feature type="compositionally biased region" description="Basic residues" evidence="3">
    <location>
        <begin position="692"/>
        <end position="701"/>
    </location>
</feature>
<proteinExistence type="predicted"/>
<evidence type="ECO:0008006" key="8">
    <source>
        <dbReference type="Google" id="ProtNLM"/>
    </source>
</evidence>
<protein>
    <recommendedName>
        <fullName evidence="8">Target of Myb protein 1</fullName>
    </recommendedName>
</protein>
<dbReference type="PANTHER" id="PTHR13856:SF32">
    <property type="entry name" value="TARGET OF MYB1 MEMBRANE TRAFFICKING PROTEIN"/>
    <property type="match status" value="1"/>
</dbReference>
<sequence length="778" mass="87410">MKREKGGRVNEEQERVEPQTNKEMLLMTKHHTLVRGKLETVFIFTLRPSHVSPSRGPRHKLGPVFACSPRGPASDVGLTSWRSAWRKGRGQPRLLITSTTPIPPTQSRMGPSINTTSEPLHSFMAELQPALRSPPWISGTAVSLMNGPLVNFMAAPGEHERTQAASPASTEPLADRVSYSTPTLHPHAASLVCHLTENRWILASFPPPGERLLWDHRPTEQRQHPGLKRLGRQAVLTFPRLQENRVGHDIFNLHCQNVSPKQSRYISLSGKRRLFRSDVPTTSAPLKQQRTLEANETHQFELSSCRITFTQLEWSLLIVPKMFSLGEKIEFFIGNPFSTPVGQRIERATSVCLQSEDWGINMEICDIINETDEGPKDAVKAIKKRIVANKNFREIMLALTVLEACVKNCGQRFHILVSSQEFIEGVLVRSILPKYNPPTALHDLVGGCVSKLSLPGGVVYVYDDLRRRGLEFPMTDLDALSPIHTPNRSTPENETPETAPAAAPTPQSEPKPASSVPPQSTSPRTRGEQKLRSELALVKGNLTVMSEMLNEISPGQCKQDDRELLQQQLYSVCKNMQSRVVELIPQLLDEGFIGELLMINDDLNNAFIRYERFDRLNKAQVSNSPQSSSTTTNLRDLSPEPPSLSQPAVITTTSQSADSAPDNQHQSANHKEEEEFDMFAHTRGSSLAEQRKRWRQQKTPRRVMLTDEEHSSVSRGCPVKSLISSWKIEPRNQTTAPRRFAAYPPPHRDLLHNLPGNRKDQTSFSHFECEDKKRGGWM</sequence>
<evidence type="ECO:0000259" key="4">
    <source>
        <dbReference type="PROSITE" id="PS50179"/>
    </source>
</evidence>
<evidence type="ECO:0000313" key="7">
    <source>
        <dbReference type="Proteomes" id="UP000518266"/>
    </source>
</evidence>
<dbReference type="GO" id="GO:0015031">
    <property type="term" value="P:protein transport"/>
    <property type="evidence" value="ECO:0007669"/>
    <property type="project" value="UniProtKB-KW"/>
</dbReference>
<evidence type="ECO:0000259" key="5">
    <source>
        <dbReference type="PROSITE" id="PS50909"/>
    </source>
</evidence>